<dbReference type="HOGENOM" id="CLU_831824_0_0_1"/>
<keyword evidence="1" id="KW-0812">Transmembrane</keyword>
<dbReference type="Proteomes" id="UP000053780">
    <property type="component" value="Unassembled WGS sequence"/>
</dbReference>
<reference evidence="2 3" key="1">
    <citation type="journal article" date="2013" name="BMC Genomics">
        <title>Genome sequencing and comparative genomics of honey bee microsporidia, Nosema apis reveal novel insights into host-parasite interactions.</title>
        <authorList>
            <person name="Chen Yp."/>
            <person name="Pettis J.S."/>
            <person name="Zhao Y."/>
            <person name="Liu X."/>
            <person name="Tallon L.J."/>
            <person name="Sadzewicz L.D."/>
            <person name="Li R."/>
            <person name="Zheng H."/>
            <person name="Huang S."/>
            <person name="Zhang X."/>
            <person name="Hamilton M.C."/>
            <person name="Pernal S.F."/>
            <person name="Melathopoulos A.P."/>
            <person name="Yan X."/>
            <person name="Evans J.D."/>
        </authorList>
    </citation>
    <scope>NUCLEOTIDE SEQUENCE [LARGE SCALE GENOMIC DNA]</scope>
    <source>
        <strain evidence="2 3">BRL 01</strain>
    </source>
</reference>
<dbReference type="VEuPathDB" id="MicrosporidiaDB:NAPIS_ORF02715"/>
<organism evidence="2 3">
    <name type="scientific">Vairimorpha apis BRL 01</name>
    <dbReference type="NCBI Taxonomy" id="1037528"/>
    <lineage>
        <taxon>Eukaryota</taxon>
        <taxon>Fungi</taxon>
        <taxon>Fungi incertae sedis</taxon>
        <taxon>Microsporidia</taxon>
        <taxon>Nosematidae</taxon>
        <taxon>Vairimorpha</taxon>
    </lineage>
</organism>
<evidence type="ECO:0000313" key="2">
    <source>
        <dbReference type="EMBL" id="EQB59723.1"/>
    </source>
</evidence>
<dbReference type="OrthoDB" id="2193990at2759"/>
<keyword evidence="1" id="KW-1133">Transmembrane helix</keyword>
<dbReference type="EMBL" id="KE647374">
    <property type="protein sequence ID" value="EQB59723.1"/>
    <property type="molecule type" value="Genomic_DNA"/>
</dbReference>
<keyword evidence="1" id="KW-0472">Membrane</keyword>
<proteinExistence type="predicted"/>
<keyword evidence="3" id="KW-1185">Reference proteome</keyword>
<protein>
    <recommendedName>
        <fullName evidence="4">Ubiquitin-like domain-containing protein</fullName>
    </recommendedName>
</protein>
<evidence type="ECO:0000313" key="3">
    <source>
        <dbReference type="Proteomes" id="UP000053780"/>
    </source>
</evidence>
<feature type="transmembrane region" description="Helical" evidence="1">
    <location>
        <begin position="270"/>
        <end position="294"/>
    </location>
</feature>
<sequence length="334" mass="39749">MKIELSSRDGKYKIYTETNNMKQVKDVKEYLRNTVYQVPTTSNKNNILVFYNDLKIEDSQSLESFSRLHFQFEITYDNCCNEKKEFFNETEIFNKEKNFSKVFEKSELCENSTLIDECQISEKYKSVEESKLIEECKLSINSKFIEECFNEELKFDSVKGNSKISKEDKVYLISNEHKIKNESKTDDLNFSNLTEKPDIKTSTNFDNSNKSLIKIRLLQDNSTLHVDPNELFIKNNKMYLIKERHKIINLTEIYKFFKNLRITKNDLIRILIFTFLLMTNNNEIFFLVACVYILQVFSKFILKISKESMNTLKKPFYMFFMSLFIIDYGRVISN</sequence>
<evidence type="ECO:0008006" key="4">
    <source>
        <dbReference type="Google" id="ProtNLM"/>
    </source>
</evidence>
<name>T0L4M2_9MICR</name>
<evidence type="ECO:0000256" key="1">
    <source>
        <dbReference type="SAM" id="Phobius"/>
    </source>
</evidence>
<gene>
    <name evidence="2" type="ORF">NAPIS_ORF02715</name>
</gene>
<feature type="transmembrane region" description="Helical" evidence="1">
    <location>
        <begin position="315"/>
        <end position="333"/>
    </location>
</feature>
<dbReference type="AlphaFoldDB" id="T0L4M2"/>
<accession>T0L4M2</accession>